<evidence type="ECO:0000256" key="11">
    <source>
        <dbReference type="ARBA" id="ARBA00022833"/>
    </source>
</evidence>
<dbReference type="AlphaFoldDB" id="A0AAN9A7T1"/>
<keyword evidence="7" id="KW-0949">S-adenosyl-L-methionine</keyword>
<dbReference type="GO" id="GO:0002940">
    <property type="term" value="P:tRNA N2-guanine methylation"/>
    <property type="evidence" value="ECO:0007669"/>
    <property type="project" value="TreeGrafter"/>
</dbReference>
<evidence type="ECO:0000313" key="17">
    <source>
        <dbReference type="Proteomes" id="UP001381693"/>
    </source>
</evidence>
<dbReference type="InterPro" id="IPR042296">
    <property type="entry name" value="tRNA_met_Trm1_C"/>
</dbReference>
<dbReference type="InterPro" id="IPR002905">
    <property type="entry name" value="Trm1"/>
</dbReference>
<dbReference type="GO" id="GO:0008270">
    <property type="term" value="F:zinc ion binding"/>
    <property type="evidence" value="ECO:0007669"/>
    <property type="project" value="UniProtKB-KW"/>
</dbReference>
<accession>A0AAN9A7T1</accession>
<dbReference type="GO" id="GO:0000049">
    <property type="term" value="F:tRNA binding"/>
    <property type="evidence" value="ECO:0007669"/>
    <property type="project" value="UniProtKB-KW"/>
</dbReference>
<name>A0AAN9A7T1_HALRR</name>
<evidence type="ECO:0000256" key="10">
    <source>
        <dbReference type="ARBA" id="ARBA00022771"/>
    </source>
</evidence>
<dbReference type="SUPFAM" id="SSF53335">
    <property type="entry name" value="S-adenosyl-L-methionine-dependent methyltransferases"/>
    <property type="match status" value="1"/>
</dbReference>
<keyword evidence="13" id="KW-0694">RNA-binding</keyword>
<evidence type="ECO:0000256" key="4">
    <source>
        <dbReference type="ARBA" id="ARBA00022555"/>
    </source>
</evidence>
<keyword evidence="8" id="KW-0819">tRNA processing</keyword>
<evidence type="ECO:0000256" key="9">
    <source>
        <dbReference type="ARBA" id="ARBA00022723"/>
    </source>
</evidence>
<proteinExistence type="predicted"/>
<evidence type="ECO:0000256" key="5">
    <source>
        <dbReference type="ARBA" id="ARBA00022603"/>
    </source>
</evidence>
<keyword evidence="11" id="KW-0862">Zinc</keyword>
<keyword evidence="12" id="KW-0832">Ubl conjugation</keyword>
<sequence length="123" mass="14410">MSGDKENTITETPEEYLGDQEEEEEEEDGQQSYSTLGEDPDGERLPKRFKTDHITLRSPPFYFNLHRHCPKGYDLGKINKIVEYLQKAHYKASRTHFDPEAVRTNCSHREFTNLLLEFSKSQN</sequence>
<comment type="caution">
    <text evidence="16">The sequence shown here is derived from an EMBL/GenBank/DDBJ whole genome shotgun (WGS) entry which is preliminary data.</text>
</comment>
<evidence type="ECO:0000256" key="15">
    <source>
        <dbReference type="SAM" id="MobiDB-lite"/>
    </source>
</evidence>
<keyword evidence="4" id="KW-0820">tRNA-binding</keyword>
<dbReference type="EMBL" id="JAXCGZ010002340">
    <property type="protein sequence ID" value="KAK7084021.1"/>
    <property type="molecule type" value="Genomic_DNA"/>
</dbReference>
<evidence type="ECO:0000256" key="14">
    <source>
        <dbReference type="ARBA" id="ARBA00023242"/>
    </source>
</evidence>
<keyword evidence="5" id="KW-0489">Methyltransferase</keyword>
<dbReference type="PANTHER" id="PTHR10631">
    <property type="entry name" value="N 2 ,N 2 -DIMETHYLGUANOSINE TRNA METHYLTRANSFERASE"/>
    <property type="match status" value="1"/>
</dbReference>
<keyword evidence="10" id="KW-0863">Zinc-finger</keyword>
<dbReference type="Proteomes" id="UP001381693">
    <property type="component" value="Unassembled WGS sequence"/>
</dbReference>
<evidence type="ECO:0000256" key="6">
    <source>
        <dbReference type="ARBA" id="ARBA00022679"/>
    </source>
</evidence>
<organism evidence="16 17">
    <name type="scientific">Halocaridina rubra</name>
    <name type="common">Hawaiian red shrimp</name>
    <dbReference type="NCBI Taxonomy" id="373956"/>
    <lineage>
        <taxon>Eukaryota</taxon>
        <taxon>Metazoa</taxon>
        <taxon>Ecdysozoa</taxon>
        <taxon>Arthropoda</taxon>
        <taxon>Crustacea</taxon>
        <taxon>Multicrustacea</taxon>
        <taxon>Malacostraca</taxon>
        <taxon>Eumalacostraca</taxon>
        <taxon>Eucarida</taxon>
        <taxon>Decapoda</taxon>
        <taxon>Pleocyemata</taxon>
        <taxon>Caridea</taxon>
        <taxon>Atyoidea</taxon>
        <taxon>Atyidae</taxon>
        <taxon>Halocaridina</taxon>
    </lineage>
</organism>
<keyword evidence="14" id="KW-0539">Nucleus</keyword>
<evidence type="ECO:0000256" key="2">
    <source>
        <dbReference type="ARBA" id="ARBA00022499"/>
    </source>
</evidence>
<feature type="region of interest" description="Disordered" evidence="15">
    <location>
        <begin position="1"/>
        <end position="46"/>
    </location>
</feature>
<evidence type="ECO:0000313" key="16">
    <source>
        <dbReference type="EMBL" id="KAK7084021.1"/>
    </source>
</evidence>
<gene>
    <name evidence="16" type="ORF">SK128_025152</name>
</gene>
<keyword evidence="2" id="KW-1017">Isopeptide bond</keyword>
<evidence type="ECO:0000256" key="13">
    <source>
        <dbReference type="ARBA" id="ARBA00022884"/>
    </source>
</evidence>
<keyword evidence="9" id="KW-0479">Metal-binding</keyword>
<evidence type="ECO:0000256" key="3">
    <source>
        <dbReference type="ARBA" id="ARBA00022553"/>
    </source>
</evidence>
<dbReference type="GO" id="GO:0005730">
    <property type="term" value="C:nucleolus"/>
    <property type="evidence" value="ECO:0007669"/>
    <property type="project" value="UniProtKB-SubCell"/>
</dbReference>
<dbReference type="GO" id="GO:0016423">
    <property type="term" value="F:tRNA (guanine) methyltransferase activity"/>
    <property type="evidence" value="ECO:0007669"/>
    <property type="project" value="InterPro"/>
</dbReference>
<reference evidence="16 17" key="1">
    <citation type="submission" date="2023-11" db="EMBL/GenBank/DDBJ databases">
        <title>Halocaridina rubra genome assembly.</title>
        <authorList>
            <person name="Smith C."/>
        </authorList>
    </citation>
    <scope>NUCLEOTIDE SEQUENCE [LARGE SCALE GENOMIC DNA]</scope>
    <source>
        <strain evidence="16">EP-1</strain>
        <tissue evidence="16">Whole</tissue>
    </source>
</reference>
<keyword evidence="3" id="KW-0597">Phosphoprotein</keyword>
<protein>
    <submittedName>
        <fullName evidence="16">Uncharacterized protein</fullName>
    </submittedName>
</protein>
<dbReference type="PANTHER" id="PTHR10631:SF1">
    <property type="entry name" value="TRMT1-LIKE PROTEIN"/>
    <property type="match status" value="1"/>
</dbReference>
<dbReference type="Gene3D" id="3.30.56.70">
    <property type="entry name" value="N2,N2-dimethylguanosine tRNA methyltransferase, C-terminal domain"/>
    <property type="match status" value="1"/>
</dbReference>
<keyword evidence="17" id="KW-1185">Reference proteome</keyword>
<evidence type="ECO:0000256" key="1">
    <source>
        <dbReference type="ARBA" id="ARBA00004604"/>
    </source>
</evidence>
<evidence type="ECO:0000256" key="8">
    <source>
        <dbReference type="ARBA" id="ARBA00022694"/>
    </source>
</evidence>
<comment type="subcellular location">
    <subcellularLocation>
        <location evidence="1">Nucleus</location>
        <location evidence="1">Nucleolus</location>
    </subcellularLocation>
</comment>
<evidence type="ECO:0000256" key="7">
    <source>
        <dbReference type="ARBA" id="ARBA00022691"/>
    </source>
</evidence>
<dbReference type="Pfam" id="PF02005">
    <property type="entry name" value="TRM"/>
    <property type="match status" value="1"/>
</dbReference>
<keyword evidence="6" id="KW-0808">Transferase</keyword>
<feature type="compositionally biased region" description="Acidic residues" evidence="15">
    <location>
        <begin position="12"/>
        <end position="29"/>
    </location>
</feature>
<evidence type="ECO:0000256" key="12">
    <source>
        <dbReference type="ARBA" id="ARBA00022843"/>
    </source>
</evidence>
<dbReference type="InterPro" id="IPR029063">
    <property type="entry name" value="SAM-dependent_MTases_sf"/>
</dbReference>